<dbReference type="STRING" id="857566.A0A1E3PG27"/>
<dbReference type="PANTHER" id="PTHR46378">
    <property type="entry name" value="STEROL REGULATORY ELEMENT-BINDING PROTEIN CLEAVAGE-ACTIVATING PROTEIN"/>
    <property type="match status" value="1"/>
</dbReference>
<dbReference type="GO" id="GO:0000139">
    <property type="term" value="C:Golgi membrane"/>
    <property type="evidence" value="ECO:0007669"/>
    <property type="project" value="UniProtKB-SubCell"/>
</dbReference>
<evidence type="ECO:0000313" key="13">
    <source>
        <dbReference type="EMBL" id="ODQ64164.1"/>
    </source>
</evidence>
<organism evidence="13 14">
    <name type="scientific">Nadsonia fulvescens var. elongata DSM 6958</name>
    <dbReference type="NCBI Taxonomy" id="857566"/>
    <lineage>
        <taxon>Eukaryota</taxon>
        <taxon>Fungi</taxon>
        <taxon>Dikarya</taxon>
        <taxon>Ascomycota</taxon>
        <taxon>Saccharomycotina</taxon>
        <taxon>Dipodascomycetes</taxon>
        <taxon>Dipodascales</taxon>
        <taxon>Dipodascales incertae sedis</taxon>
        <taxon>Nadsonia</taxon>
    </lineage>
</organism>
<evidence type="ECO:0000313" key="14">
    <source>
        <dbReference type="Proteomes" id="UP000095009"/>
    </source>
</evidence>
<sequence>MFSTSSFRGKLNQLFFLYDSQLAYFIQRLAAAIVKSPCNYILWPVLIAFSLAYPFLYSLLPSPIPSIPTIHQVYPRPEVLNGHRFNPIENMSVQDELIIKQLLVLPSKNHQDAFDPEFLDLISPLLNLDSQSSSEKGLRRLPYLYSPLFVSNERAKQSVALPSSMSTSSSPSLASSLSKTSLILSPTILDFADGFINSLSASDPVPSQYDLISSLYYIPLLESNQVKKSKGILLSYLCDTHEHCEKWDSTIESMVAVSDKSKYTQYLKDRSSLSLNRDLDILAKSYFLRLFPWALLIFAYFMVFLYIMVSLNNITTVRSKIGLFISFLAQTIVSACATFTLVSTLFPSFSETSLQPFILLPFVILVVGTENMFRLVNAVSRTPAEAPPMLRISQAMSNAAPITIRQVFIDSILLLILSLPVTKLPSQVRAVCLFSSFGVLIDLTLHSTYFTAVLSVDLRRTELEDLLNFDDLGYEKGPSNSTHLFRPPINMKPNKLTLSQRLFLFLNPLFTIKLPFTENITATLVVFLYVLLLSLILPYCEFGGNTISFFLAPFLPSIQRLIPYTYKQIMIYEQIVLLADTGSLHSDHAATFILSKVIDQFIFHLLSILSVYSILEFFASLIFILSLTAITLRLILPPDSNLNEYSADSVATEKFSSKDLAGAHDLDILQIYTQGSFILSLSMDHKMFLWNLSSSHGSLKSQSIQRPIEIPVLKGFWPMNEVVLNVGNSSIVFFSVRTSSLICWNYKLNVIVFHIKNDEHFSAKPACSFFSGTTLVVVTRNCKLVCVTPRSTLSLSSQLKDHLEPSVNNPDDIKVFNIPFANESNCYVVQATRLMTAPMPERIYFISSHNEVSFATHVGKKWIMRTLKLRESSPAINNPNINSQFGYNGINGGSSCNQKLPVSTSRGGYNRLPLPVGHDMKGVYRADGVPAQIPDQIRVLLPIPEINMVFLASNLHGALMDAQSGMILKHFQLGNYEPATLRVFHPHPTHCRFCGVTSIGSFSIAYTDSESPQTVICHTFTIDNRSKNNICLRVERDPREVRCLGFEATTERQHWIDQVEGWESIGINMIMGVRRKEKKLNFRSSNPSYYSSSSSDFEEDDGLYCPYPRDSSTTIGNNGGLRHRFAKSRNLTEKYSQDVESPLLFSLVKSVLFSDKFDSI</sequence>
<dbReference type="AlphaFoldDB" id="A0A1E3PG27"/>
<dbReference type="PROSITE" id="PS50156">
    <property type="entry name" value="SSD"/>
    <property type="match status" value="1"/>
</dbReference>
<keyword evidence="4 11" id="KW-0812">Transmembrane</keyword>
<feature type="transmembrane region" description="Helical" evidence="11">
    <location>
        <begin position="601"/>
        <end position="627"/>
    </location>
</feature>
<keyword evidence="3" id="KW-0853">WD repeat</keyword>
<dbReference type="SUPFAM" id="SSF50978">
    <property type="entry name" value="WD40 repeat-like"/>
    <property type="match status" value="1"/>
</dbReference>
<evidence type="ECO:0000256" key="3">
    <source>
        <dbReference type="ARBA" id="ARBA00022574"/>
    </source>
</evidence>
<accession>A0A1E3PG27</accession>
<dbReference type="Pfam" id="PF12349">
    <property type="entry name" value="Sterol-sensing"/>
    <property type="match status" value="1"/>
</dbReference>
<evidence type="ECO:0000256" key="1">
    <source>
        <dbReference type="ARBA" id="ARBA00004586"/>
    </source>
</evidence>
<dbReference type="EMBL" id="KV454412">
    <property type="protein sequence ID" value="ODQ64164.1"/>
    <property type="molecule type" value="Genomic_DNA"/>
</dbReference>
<dbReference type="Proteomes" id="UP000095009">
    <property type="component" value="Unassembled WGS sequence"/>
</dbReference>
<evidence type="ECO:0000256" key="4">
    <source>
        <dbReference type="ARBA" id="ARBA00022692"/>
    </source>
</evidence>
<feature type="domain" description="SSD" evidence="12">
    <location>
        <begin position="292"/>
        <end position="456"/>
    </location>
</feature>
<dbReference type="GO" id="GO:0045540">
    <property type="term" value="P:regulation of cholesterol biosynthetic process"/>
    <property type="evidence" value="ECO:0007669"/>
    <property type="project" value="TreeGrafter"/>
</dbReference>
<keyword evidence="9 11" id="KW-0472">Membrane</keyword>
<dbReference type="PANTHER" id="PTHR46378:SF1">
    <property type="entry name" value="STEROL REGULATORY ELEMENT-BINDING PROTEIN CLEAVAGE-ACTIVATING PROTEIN"/>
    <property type="match status" value="1"/>
</dbReference>
<keyword evidence="10" id="KW-0325">Glycoprotein</keyword>
<keyword evidence="7 11" id="KW-1133">Transmembrane helix</keyword>
<dbReference type="InterPro" id="IPR030225">
    <property type="entry name" value="SCAP"/>
</dbReference>
<feature type="non-terminal residue" evidence="13">
    <location>
        <position position="1160"/>
    </location>
</feature>
<feature type="transmembrane region" description="Helical" evidence="11">
    <location>
        <begin position="520"/>
        <end position="540"/>
    </location>
</feature>
<feature type="transmembrane region" description="Helical" evidence="11">
    <location>
        <begin position="40"/>
        <end position="60"/>
    </location>
</feature>
<keyword evidence="6" id="KW-0256">Endoplasmic reticulum</keyword>
<feature type="transmembrane region" description="Helical" evidence="11">
    <location>
        <begin position="286"/>
        <end position="309"/>
    </location>
</feature>
<dbReference type="InterPro" id="IPR053958">
    <property type="entry name" value="HMGCR/SNAP/NPC1-like_SSD"/>
</dbReference>
<comment type="subcellular location">
    <subcellularLocation>
        <location evidence="1">Endoplasmic reticulum membrane</location>
    </subcellularLocation>
    <subcellularLocation>
        <location evidence="2">Golgi apparatus membrane</location>
        <topology evidence="2">Multi-pass membrane protein</topology>
    </subcellularLocation>
</comment>
<name>A0A1E3PG27_9ASCO</name>
<reference evidence="13 14" key="1">
    <citation type="journal article" date="2016" name="Proc. Natl. Acad. Sci. U.S.A.">
        <title>Comparative genomics of biotechnologically important yeasts.</title>
        <authorList>
            <person name="Riley R."/>
            <person name="Haridas S."/>
            <person name="Wolfe K.H."/>
            <person name="Lopes M.R."/>
            <person name="Hittinger C.T."/>
            <person name="Goeker M."/>
            <person name="Salamov A.A."/>
            <person name="Wisecaver J.H."/>
            <person name="Long T.M."/>
            <person name="Calvey C.H."/>
            <person name="Aerts A.L."/>
            <person name="Barry K.W."/>
            <person name="Choi C."/>
            <person name="Clum A."/>
            <person name="Coughlan A.Y."/>
            <person name="Deshpande S."/>
            <person name="Douglass A.P."/>
            <person name="Hanson S.J."/>
            <person name="Klenk H.-P."/>
            <person name="LaButti K.M."/>
            <person name="Lapidus A."/>
            <person name="Lindquist E.A."/>
            <person name="Lipzen A.M."/>
            <person name="Meier-Kolthoff J.P."/>
            <person name="Ohm R.A."/>
            <person name="Otillar R.P."/>
            <person name="Pangilinan J.L."/>
            <person name="Peng Y."/>
            <person name="Rokas A."/>
            <person name="Rosa C.A."/>
            <person name="Scheuner C."/>
            <person name="Sibirny A.A."/>
            <person name="Slot J.C."/>
            <person name="Stielow J.B."/>
            <person name="Sun H."/>
            <person name="Kurtzman C.P."/>
            <person name="Blackwell M."/>
            <person name="Grigoriev I.V."/>
            <person name="Jeffries T.W."/>
        </authorList>
    </citation>
    <scope>NUCLEOTIDE SEQUENCE [LARGE SCALE GENOMIC DNA]</scope>
    <source>
        <strain evidence="13 14">DSM 6958</strain>
    </source>
</reference>
<dbReference type="GO" id="GO:0032936">
    <property type="term" value="C:SREBP-SCAP complex"/>
    <property type="evidence" value="ECO:0007669"/>
    <property type="project" value="TreeGrafter"/>
</dbReference>
<feature type="transmembrane region" description="Helical" evidence="11">
    <location>
        <begin position="431"/>
        <end position="452"/>
    </location>
</feature>
<feature type="transmembrane region" description="Helical" evidence="11">
    <location>
        <begin position="358"/>
        <end position="379"/>
    </location>
</feature>
<evidence type="ECO:0000256" key="9">
    <source>
        <dbReference type="ARBA" id="ARBA00023136"/>
    </source>
</evidence>
<evidence type="ECO:0000256" key="8">
    <source>
        <dbReference type="ARBA" id="ARBA00023034"/>
    </source>
</evidence>
<evidence type="ECO:0000256" key="2">
    <source>
        <dbReference type="ARBA" id="ARBA00004653"/>
    </source>
</evidence>
<feature type="transmembrane region" description="Helical" evidence="11">
    <location>
        <begin position="321"/>
        <end position="346"/>
    </location>
</feature>
<evidence type="ECO:0000256" key="5">
    <source>
        <dbReference type="ARBA" id="ARBA00022737"/>
    </source>
</evidence>
<evidence type="ECO:0000256" key="11">
    <source>
        <dbReference type="SAM" id="Phobius"/>
    </source>
</evidence>
<keyword evidence="5" id="KW-0677">Repeat</keyword>
<gene>
    <name evidence="13" type="ORF">NADFUDRAFT_83737</name>
</gene>
<proteinExistence type="predicted"/>
<evidence type="ECO:0000256" key="10">
    <source>
        <dbReference type="ARBA" id="ARBA00023180"/>
    </source>
</evidence>
<dbReference type="GO" id="GO:0005789">
    <property type="term" value="C:endoplasmic reticulum membrane"/>
    <property type="evidence" value="ECO:0007669"/>
    <property type="project" value="UniProtKB-SubCell"/>
</dbReference>
<dbReference type="GO" id="GO:0032934">
    <property type="term" value="F:sterol binding"/>
    <property type="evidence" value="ECO:0007669"/>
    <property type="project" value="InterPro"/>
</dbReference>
<keyword evidence="8" id="KW-0333">Golgi apparatus</keyword>
<evidence type="ECO:0000259" key="12">
    <source>
        <dbReference type="PROSITE" id="PS50156"/>
    </source>
</evidence>
<protein>
    <recommendedName>
        <fullName evidence="12">SSD domain-containing protein</fullName>
    </recommendedName>
</protein>
<dbReference type="GO" id="GO:0032933">
    <property type="term" value="P:SREBP signaling pathway"/>
    <property type="evidence" value="ECO:0007669"/>
    <property type="project" value="InterPro"/>
</dbReference>
<dbReference type="InterPro" id="IPR036322">
    <property type="entry name" value="WD40_repeat_dom_sf"/>
</dbReference>
<keyword evidence="14" id="KW-1185">Reference proteome</keyword>
<evidence type="ECO:0000256" key="7">
    <source>
        <dbReference type="ARBA" id="ARBA00022989"/>
    </source>
</evidence>
<dbReference type="OrthoDB" id="1914839at2759"/>
<evidence type="ECO:0000256" key="6">
    <source>
        <dbReference type="ARBA" id="ARBA00022824"/>
    </source>
</evidence>
<dbReference type="InterPro" id="IPR000731">
    <property type="entry name" value="SSD"/>
</dbReference>